<evidence type="ECO:0000313" key="2">
    <source>
        <dbReference type="Proteomes" id="UP001348805"/>
    </source>
</evidence>
<name>A0ABZ0Z255_9CAUD</name>
<reference evidence="1 2" key="1">
    <citation type="submission" date="2023-11" db="EMBL/GenBank/DDBJ databases">
        <authorList>
            <person name="Cook R."/>
            <person name="Crisci M."/>
            <person name="Pye H."/>
            <person name="Adriaenssens E."/>
            <person name="Santini J."/>
        </authorList>
    </citation>
    <scope>NUCLEOTIDE SEQUENCE [LARGE SCALE GENOMIC DNA]</scope>
    <source>
        <strain evidence="1">Lak_Megaphage_RVC_AP3_GC26</strain>
    </source>
</reference>
<keyword evidence="2" id="KW-1185">Reference proteome</keyword>
<sequence length="235" mass="27285">MIISVPEYKKINKYNKRNISTLNESMFDDFDDDFDDILGDDDYVSTNISSEYEENELKPRVERMLNELDVDNYEIKCTGHGILVDVHDNLYLSNKGLNRMGMQLFKFNEVDGSCNMTGNNLSDWTAFPYIIHGNCYANFNNIKTFDGAPKVLGKMIANKQNKKPKYPLTNDNYLKFKSNQLHENDVYVIKNNKFGTLYSIQENVNTCIVKFNDNTKQKFNLNEVEYLGNIENLII</sequence>
<evidence type="ECO:0000313" key="1">
    <source>
        <dbReference type="EMBL" id="WQJ51105.1"/>
    </source>
</evidence>
<proteinExistence type="predicted"/>
<protein>
    <submittedName>
        <fullName evidence="1">Uncharacterized protein</fullName>
    </submittedName>
</protein>
<organism evidence="1 2">
    <name type="scientific">phage Lak_Megaphage_RVC_AP3_GC26</name>
    <dbReference type="NCBI Taxonomy" id="3109225"/>
    <lineage>
        <taxon>Viruses</taxon>
        <taxon>Duplodnaviria</taxon>
        <taxon>Heunggongvirae</taxon>
        <taxon>Uroviricota</taxon>
        <taxon>Caudoviricetes</taxon>
        <taxon>Caudoviricetes code 15 clade</taxon>
    </lineage>
</organism>
<accession>A0ABZ0Z255</accession>
<dbReference type="EMBL" id="OR769219">
    <property type="protein sequence ID" value="WQJ51105.1"/>
    <property type="molecule type" value="Genomic_DNA"/>
</dbReference>
<dbReference type="Proteomes" id="UP001348805">
    <property type="component" value="Segment"/>
</dbReference>